<protein>
    <recommendedName>
        <fullName evidence="4">FHA domain-containing protein</fullName>
    </recommendedName>
</protein>
<dbReference type="AlphaFoldDB" id="A0A0F9R7R4"/>
<keyword evidence="2" id="KW-0812">Transmembrane</keyword>
<proteinExistence type="predicted"/>
<reference evidence="3" key="1">
    <citation type="journal article" date="2015" name="Nature">
        <title>Complex archaea that bridge the gap between prokaryotes and eukaryotes.</title>
        <authorList>
            <person name="Spang A."/>
            <person name="Saw J.H."/>
            <person name="Jorgensen S.L."/>
            <person name="Zaremba-Niedzwiedzka K."/>
            <person name="Martijn J."/>
            <person name="Lind A.E."/>
            <person name="van Eijk R."/>
            <person name="Schleper C."/>
            <person name="Guy L."/>
            <person name="Ettema T.J."/>
        </authorList>
    </citation>
    <scope>NUCLEOTIDE SEQUENCE</scope>
</reference>
<gene>
    <name evidence="3" type="ORF">LCGC14_0683910</name>
</gene>
<evidence type="ECO:0000313" key="3">
    <source>
        <dbReference type="EMBL" id="KKN45362.1"/>
    </source>
</evidence>
<feature type="region of interest" description="Disordered" evidence="1">
    <location>
        <begin position="252"/>
        <end position="276"/>
    </location>
</feature>
<feature type="region of interest" description="Disordered" evidence="1">
    <location>
        <begin position="184"/>
        <end position="228"/>
    </location>
</feature>
<sequence length="451" mass="49321">MSEKEHYPPDKTPVFGLDELEAPLTDAQPTGREFPEENAGTDNAPPCISLHDKLSGVSLVTDTFPVEIGNGRRFDMALRGPGPDGLYARIESHNGVLTIERCNPQVFMAADTVEVSRYLLTGPTSLQLGDHLIAFDFDSAKGSVATPPRKRRRWLLLVAVVSLIIGALLIRLLLVADEAESRVSVVSPETQSSEPEVKRPPPLPDGERAQPDVDQTVTASSGERVPEPETAAVPSAISLFFMATPPSPITPAATASVPTSTPVRAPIKSPTKKPVEGAVNSPELVARYRRGELVSFEAARPELKDALSAIRSYYDSETLDQRLAAWEALSIAEQAMGLEGPSVRGEQIRESLGESLLQAARKKEQAEEDRQAYTLFSKALDLGQNSEEGRLLIITLDEEAARLYRFGYRLKYSDPSTARQYWVKVTNQVPTQSEWYQKASMALNDTKGIRG</sequence>
<evidence type="ECO:0000256" key="1">
    <source>
        <dbReference type="SAM" id="MobiDB-lite"/>
    </source>
</evidence>
<feature type="transmembrane region" description="Helical" evidence="2">
    <location>
        <begin position="154"/>
        <end position="174"/>
    </location>
</feature>
<feature type="compositionally biased region" description="Low complexity" evidence="1">
    <location>
        <begin position="252"/>
        <end position="262"/>
    </location>
</feature>
<comment type="caution">
    <text evidence="3">The sequence shown here is derived from an EMBL/GenBank/DDBJ whole genome shotgun (WGS) entry which is preliminary data.</text>
</comment>
<keyword evidence="2" id="KW-1133">Transmembrane helix</keyword>
<keyword evidence="2" id="KW-0472">Membrane</keyword>
<organism evidence="3">
    <name type="scientific">marine sediment metagenome</name>
    <dbReference type="NCBI Taxonomy" id="412755"/>
    <lineage>
        <taxon>unclassified sequences</taxon>
        <taxon>metagenomes</taxon>
        <taxon>ecological metagenomes</taxon>
    </lineage>
</organism>
<name>A0A0F9R7R4_9ZZZZ</name>
<dbReference type="EMBL" id="LAZR01001394">
    <property type="protein sequence ID" value="KKN45362.1"/>
    <property type="molecule type" value="Genomic_DNA"/>
</dbReference>
<accession>A0A0F9R7R4</accession>
<feature type="compositionally biased region" description="Basic and acidic residues" evidence="1">
    <location>
        <begin position="195"/>
        <end position="211"/>
    </location>
</feature>
<evidence type="ECO:0008006" key="4">
    <source>
        <dbReference type="Google" id="ProtNLM"/>
    </source>
</evidence>
<evidence type="ECO:0000256" key="2">
    <source>
        <dbReference type="SAM" id="Phobius"/>
    </source>
</evidence>